<reference evidence="4 5" key="1">
    <citation type="journal article" date="2020" name="Microorganisms">
        <title>Osmotic Adaptation and Compatible Solute Biosynthesis of Phototrophic Bacteria as Revealed from Genome Analyses.</title>
        <authorList>
            <person name="Imhoff J.F."/>
            <person name="Rahn T."/>
            <person name="Kunzel S."/>
            <person name="Keller A."/>
            <person name="Neulinger S.C."/>
        </authorList>
    </citation>
    <scope>NUCLEOTIDE SEQUENCE [LARGE SCALE GENOMIC DNA]</scope>
    <source>
        <strain evidence="4 5">DSM 9895</strain>
    </source>
</reference>
<keyword evidence="1" id="KW-0472">Membrane</keyword>
<organism evidence="4 5">
    <name type="scientific">Rhodovibrio sodomensis</name>
    <dbReference type="NCBI Taxonomy" id="1088"/>
    <lineage>
        <taxon>Bacteria</taxon>
        <taxon>Pseudomonadati</taxon>
        <taxon>Pseudomonadota</taxon>
        <taxon>Alphaproteobacteria</taxon>
        <taxon>Rhodospirillales</taxon>
        <taxon>Rhodovibrionaceae</taxon>
        <taxon>Rhodovibrio</taxon>
    </lineage>
</organism>
<dbReference type="PANTHER" id="PTHR45947">
    <property type="entry name" value="SULFOQUINOVOSYL TRANSFERASE SQD2"/>
    <property type="match status" value="1"/>
</dbReference>
<dbReference type="InterPro" id="IPR028098">
    <property type="entry name" value="Glyco_trans_4-like_N"/>
</dbReference>
<dbReference type="PANTHER" id="PTHR45947:SF3">
    <property type="entry name" value="SULFOQUINOVOSYL TRANSFERASE SQD2"/>
    <property type="match status" value="1"/>
</dbReference>
<feature type="transmembrane region" description="Helical" evidence="1">
    <location>
        <begin position="79"/>
        <end position="102"/>
    </location>
</feature>
<evidence type="ECO:0000313" key="5">
    <source>
        <dbReference type="Proteomes" id="UP001296873"/>
    </source>
</evidence>
<keyword evidence="1" id="KW-0812">Transmembrane</keyword>
<feature type="domain" description="Glycosyltransferase subfamily 4-like N-terminal" evidence="3">
    <location>
        <begin position="70"/>
        <end position="201"/>
    </location>
</feature>
<dbReference type="Gene3D" id="3.40.50.2000">
    <property type="entry name" value="Glycogen Phosphorylase B"/>
    <property type="match status" value="2"/>
</dbReference>
<dbReference type="Pfam" id="PF13439">
    <property type="entry name" value="Glyco_transf_4"/>
    <property type="match status" value="1"/>
</dbReference>
<evidence type="ECO:0000256" key="1">
    <source>
        <dbReference type="SAM" id="Phobius"/>
    </source>
</evidence>
<name>A0ABS1DIN8_9PROT</name>
<evidence type="ECO:0000259" key="3">
    <source>
        <dbReference type="Pfam" id="PF13439"/>
    </source>
</evidence>
<feature type="domain" description="Glycosyl transferase family 1" evidence="2">
    <location>
        <begin position="215"/>
        <end position="368"/>
    </location>
</feature>
<dbReference type="InterPro" id="IPR050194">
    <property type="entry name" value="Glycosyltransferase_grp1"/>
</dbReference>
<evidence type="ECO:0008006" key="6">
    <source>
        <dbReference type="Google" id="ProtNLM"/>
    </source>
</evidence>
<comment type="caution">
    <text evidence="4">The sequence shown here is derived from an EMBL/GenBank/DDBJ whole genome shotgun (WGS) entry which is preliminary data.</text>
</comment>
<dbReference type="Proteomes" id="UP001296873">
    <property type="component" value="Unassembled WGS sequence"/>
</dbReference>
<dbReference type="Pfam" id="PF00534">
    <property type="entry name" value="Glycos_transf_1"/>
    <property type="match status" value="1"/>
</dbReference>
<dbReference type="CDD" id="cd03798">
    <property type="entry name" value="GT4_WlbH-like"/>
    <property type="match status" value="1"/>
</dbReference>
<evidence type="ECO:0000313" key="4">
    <source>
        <dbReference type="EMBL" id="MBK1670153.1"/>
    </source>
</evidence>
<keyword evidence="1" id="KW-1133">Transmembrane helix</keyword>
<sequence length="402" mass="45486">MLRTLTVTSLFPNRAQPRHGIFTEHRLKHLVSTKRVETDIVAPLPWAPKLLARTKRYGIYTHVPRCERRDPFSVRYLRYLTIPLFGMTLSPLTMAASLYLYIRRNIKTGHFDVIDSYYIFPDGVASAIVARLLRKPYVLTGYGTDINLIPDYALPRRMILWACKHAAAITVVCQALKDQLVRIGVDESKIKVVLHGVDLERFQPPSSRKETQKTIGIKRPTLLSVGHLIERKGHHIVLEAMTTLPEFDLLVIGDGEMEDALKEQAQRLGVDARVRFLGHISQEKLPAYFQAADALVLASSREGIANVLLESMACGTPVVATDVWGSKELVTSDVCGRLAPDRTAASIAQSVRDLFENYPERTHVRAHAEHYRWENTAKTHAEILENVLHHYISLNRDRYSAL</sequence>
<dbReference type="SUPFAM" id="SSF53756">
    <property type="entry name" value="UDP-Glycosyltransferase/glycogen phosphorylase"/>
    <property type="match status" value="1"/>
</dbReference>
<keyword evidence="5" id="KW-1185">Reference proteome</keyword>
<gene>
    <name evidence="4" type="ORF">CKO28_19130</name>
</gene>
<evidence type="ECO:0000259" key="2">
    <source>
        <dbReference type="Pfam" id="PF00534"/>
    </source>
</evidence>
<protein>
    <recommendedName>
        <fullName evidence="6">Glycosyltransferase family 4 protein</fullName>
    </recommendedName>
</protein>
<accession>A0ABS1DIN8</accession>
<dbReference type="InterPro" id="IPR001296">
    <property type="entry name" value="Glyco_trans_1"/>
</dbReference>
<proteinExistence type="predicted"/>
<dbReference type="EMBL" id="NRRL01000077">
    <property type="protein sequence ID" value="MBK1670153.1"/>
    <property type="molecule type" value="Genomic_DNA"/>
</dbReference>